<protein>
    <submittedName>
        <fullName evidence="2">Uncharacterized protein</fullName>
    </submittedName>
</protein>
<dbReference type="Proteomes" id="UP001201812">
    <property type="component" value="Unassembled WGS sequence"/>
</dbReference>
<reference evidence="2" key="1">
    <citation type="submission" date="2022-01" db="EMBL/GenBank/DDBJ databases">
        <title>Genome Sequence Resource for Two Populations of Ditylenchus destructor, the Migratory Endoparasitic Phytonematode.</title>
        <authorList>
            <person name="Zhang H."/>
            <person name="Lin R."/>
            <person name="Xie B."/>
        </authorList>
    </citation>
    <scope>NUCLEOTIDE SEQUENCE</scope>
    <source>
        <strain evidence="2">BazhouSP</strain>
    </source>
</reference>
<feature type="compositionally biased region" description="Basic and acidic residues" evidence="1">
    <location>
        <begin position="545"/>
        <end position="562"/>
    </location>
</feature>
<dbReference type="EMBL" id="JAKKPZ010000106">
    <property type="protein sequence ID" value="KAI1702046.1"/>
    <property type="molecule type" value="Genomic_DNA"/>
</dbReference>
<organism evidence="2 3">
    <name type="scientific">Ditylenchus destructor</name>
    <dbReference type="NCBI Taxonomy" id="166010"/>
    <lineage>
        <taxon>Eukaryota</taxon>
        <taxon>Metazoa</taxon>
        <taxon>Ecdysozoa</taxon>
        <taxon>Nematoda</taxon>
        <taxon>Chromadorea</taxon>
        <taxon>Rhabditida</taxon>
        <taxon>Tylenchina</taxon>
        <taxon>Tylenchomorpha</taxon>
        <taxon>Sphaerularioidea</taxon>
        <taxon>Anguinidae</taxon>
        <taxon>Anguininae</taxon>
        <taxon>Ditylenchus</taxon>
    </lineage>
</organism>
<gene>
    <name evidence="2" type="ORF">DdX_15730</name>
</gene>
<feature type="region of interest" description="Disordered" evidence="1">
    <location>
        <begin position="545"/>
        <end position="566"/>
    </location>
</feature>
<comment type="caution">
    <text evidence="2">The sequence shown here is derived from an EMBL/GenBank/DDBJ whole genome shotgun (WGS) entry which is preliminary data.</text>
</comment>
<sequence>MRLIPQKHFVNLLAGAFNQDHGRLRCEKLKFKLEGNVQKFINWTKNQVRCDEIVIEDDLTSNHDQELLDLLVTGAQCTSKVSMAYSMVNGTQIVVDVVQKFLDLKSSDECQVIESIHGNTANREVVKVMRRDYDDFIPEEERDYGTEHAFDFGNSDVGKKLQLSIEIFEFSRGKEKMRKSVRPTEKQAMPANKAQREPRAKKKRSDGRTTITVTLDDDTMVEVFKHMYYGQLAKNSLVSNRFRDLIQSHRHKLALLYVDNLVMDYSDSNRSLIRILDQYLSPEAYNEWVDRNGYSKQIPVEGQVVEECHLKLWASAAYKNRNCCQPPTCTKTVIFAQIKFNHNHWPLFQHFVRLLTDPFIFIHNMRLIPHDDVLNFLLGAFNQDSNRLQCKTLKLNLNGNVQKFIGWARNHIFCDEIVIDRYDNVWRYYEALFDLFVSGAHCTAAIRMYYCIASKVVVDVVQKFLDLKYGDECGVVPFIKGNVSDSIAESLKSKYSAYIKDDSDSDSEVFGTVMFEFVNSDVRKKLQLTATAEVVTFGAKMRRADRLSEKQTKPSDGREPSAKKKRWDGSITTTAIFDNETMVETFKFLTYMQLAKTSQVSARFSNLIRSHRHKLALLYVDSVVLNHSGNSDFRTRPILVEIFDQKLSPEAYKEWVSLNGYSKEIPTEDQVVGEQSAQYGHRVYELWADAGYKGSTNVFYAQAKLSHENWPVFQHFVRLITDPFVYIQQIDLIPQNDVLHLLIGAFTQDSNRLQWKKLRLNLEGNVQKFIGWIKGHVLCDTITIGKRSCFTNTIITDNCRRSNYDEGLLDLMMTGAHCTSKIDILTYDSSKVIVDFVQKFMDLKTSDECQVVESIQGPIEAREVIEVLKREYAGSAVKEERDEEDDITEQKFMGLKSSDECQLVGSIRCNILRISSQMLKPLWLKHMVKEERQEDDGSIERIFEFVNNIERKLTLSVKIYDNGELKSLVNAHL</sequence>
<dbReference type="AlphaFoldDB" id="A0AAD4MS89"/>
<evidence type="ECO:0000313" key="2">
    <source>
        <dbReference type="EMBL" id="KAI1702046.1"/>
    </source>
</evidence>
<keyword evidence="3" id="KW-1185">Reference proteome</keyword>
<evidence type="ECO:0000256" key="1">
    <source>
        <dbReference type="SAM" id="MobiDB-lite"/>
    </source>
</evidence>
<feature type="region of interest" description="Disordered" evidence="1">
    <location>
        <begin position="178"/>
        <end position="208"/>
    </location>
</feature>
<evidence type="ECO:0000313" key="3">
    <source>
        <dbReference type="Proteomes" id="UP001201812"/>
    </source>
</evidence>
<name>A0AAD4MS89_9BILA</name>
<proteinExistence type="predicted"/>
<accession>A0AAD4MS89</accession>